<protein>
    <submittedName>
        <fullName evidence="1">DUF726-domain-containing protein</fullName>
    </submittedName>
</protein>
<proteinExistence type="predicted"/>
<reference evidence="1 2" key="1">
    <citation type="journal article" date="2018" name="Mol. Biol. Evol.">
        <title>Broad Genomic Sampling Reveals a Smut Pathogenic Ancestry of the Fungal Clade Ustilaginomycotina.</title>
        <authorList>
            <person name="Kijpornyongpan T."/>
            <person name="Mondo S.J."/>
            <person name="Barry K."/>
            <person name="Sandor L."/>
            <person name="Lee J."/>
            <person name="Lipzen A."/>
            <person name="Pangilinan J."/>
            <person name="LaButti K."/>
            <person name="Hainaut M."/>
            <person name="Henrissat B."/>
            <person name="Grigoriev I.V."/>
            <person name="Spatafora J.W."/>
            <person name="Aime M.C."/>
        </authorList>
    </citation>
    <scope>NUCLEOTIDE SEQUENCE [LARGE SCALE GENOMIC DNA]</scope>
    <source>
        <strain evidence="1 2">SA 807</strain>
    </source>
</reference>
<evidence type="ECO:0000313" key="1">
    <source>
        <dbReference type="EMBL" id="PWN53850.1"/>
    </source>
</evidence>
<evidence type="ECO:0000313" key="2">
    <source>
        <dbReference type="Proteomes" id="UP000245626"/>
    </source>
</evidence>
<sequence>MPQLDLSSLNSYSPKWSPALRLATCIATNYAVERCVRRAKALADRQIKLFTKQQRNLVGTSLEGSEQLQDQSSSQSAALELARSWEEYGQKFLTASCQHLGIQEEILPPGPTTLEDVIIAAQGREDEGPIPNLEFEPEIESGGSHVRNNPHLADPVGPNLAAAEGRSEMDRGDEEDLQERNSEGLDPFHRSESSAISADHVSVPCNDHSLPAFLGGVPTFLENFEEEEPEPSPRSKVAQHTYENLQAKKPVTFVPGLTSAPCEGIEGALEEGKGQELEVAHELLLVALGLGQFRSQDGSTTLFEQDMLFGDTDLGIQGGTGSEVHAKTGRRSHREDSDKLVPPPLPPRQHSSTAGSSSSLVPESDIEEQKKAKSSADRRSATFLDLNGTGKMFAGASKTAFGAIAKGATNGWDKVATVSMDIFAPGTEQPHAQQQQIPRRARKPVKPNEICHYDAKARAIIFVAITAMGIHGKQVWLAEKVMAQSIYFIMEEGRQASTSKGGKDLIDGLPAGASLDPKTGTIRQASGCLDEVEGSSSSRSEWMNEHSTSAVAREKGKASWGKWAATAGGFVAGGLLIGVTGGLAAPIVAPALVGLTGVSFLATSGGIIMLGTLFGLGGGGLASYRVRRRLQGIESFEFVELENEARKAGVNIPSLHASICCSGLILEEEEQIRPWQRAFSNSLDARDAFAIKCESKMMTEAGTALRGYLIDQILRSGGKKAVEEVLKRTALASFAALSLPLTVMGAASATLDGAFVRAKTKSHKAGLILAETLKKEVQGHRPVVLIGTSLGAATILSALLELSKDPAENSHLVDSVYLISAPITPSPSTLRKARSVVQRRFVNAFSSKDMVCRIAAWLGTGINVEELRNGSLPRVAGSKGLEGIEGVENVNVEDIILGHFEVNDNEKLLQVLQRCGALDE</sequence>
<name>A0ACD0P721_9BASI</name>
<dbReference type="Proteomes" id="UP000245626">
    <property type="component" value="Unassembled WGS sequence"/>
</dbReference>
<organism evidence="1 2">
    <name type="scientific">Violaceomyces palustris</name>
    <dbReference type="NCBI Taxonomy" id="1673888"/>
    <lineage>
        <taxon>Eukaryota</taxon>
        <taxon>Fungi</taxon>
        <taxon>Dikarya</taxon>
        <taxon>Basidiomycota</taxon>
        <taxon>Ustilaginomycotina</taxon>
        <taxon>Ustilaginomycetes</taxon>
        <taxon>Violaceomycetales</taxon>
        <taxon>Violaceomycetaceae</taxon>
        <taxon>Violaceomyces</taxon>
    </lineage>
</organism>
<keyword evidence="2" id="KW-1185">Reference proteome</keyword>
<gene>
    <name evidence="1" type="ORF">IE53DRAFT_309533</name>
</gene>
<accession>A0ACD0P721</accession>
<dbReference type="EMBL" id="KZ819707">
    <property type="protein sequence ID" value="PWN53850.1"/>
    <property type="molecule type" value="Genomic_DNA"/>
</dbReference>